<evidence type="ECO:0008006" key="6">
    <source>
        <dbReference type="Google" id="ProtNLM"/>
    </source>
</evidence>
<feature type="repeat" description="WD" evidence="3">
    <location>
        <begin position="486"/>
        <end position="528"/>
    </location>
</feature>
<feature type="repeat" description="WD" evidence="3">
    <location>
        <begin position="313"/>
        <end position="355"/>
    </location>
</feature>
<dbReference type="PROSITE" id="PS00678">
    <property type="entry name" value="WD_REPEATS_1"/>
    <property type="match status" value="2"/>
</dbReference>
<comment type="caution">
    <text evidence="4">The sequence shown here is derived from an EMBL/GenBank/DDBJ whole genome shotgun (WGS) entry which is preliminary data.</text>
</comment>
<dbReference type="CDD" id="cd00200">
    <property type="entry name" value="WD40"/>
    <property type="match status" value="1"/>
</dbReference>
<feature type="repeat" description="WD" evidence="3">
    <location>
        <begin position="1"/>
        <end position="43"/>
    </location>
</feature>
<dbReference type="InterPro" id="IPR036322">
    <property type="entry name" value="WD40_repeat_dom_sf"/>
</dbReference>
<dbReference type="SUPFAM" id="SSF50969">
    <property type="entry name" value="YVTN repeat-like/Quinoprotein amine dehydrogenase"/>
    <property type="match status" value="1"/>
</dbReference>
<gene>
    <name evidence="4" type="ORF">LSH36_736g00003</name>
</gene>
<keyword evidence="5" id="KW-1185">Reference proteome</keyword>
<dbReference type="InterPro" id="IPR011044">
    <property type="entry name" value="Quino_amine_DH_bsu"/>
</dbReference>
<dbReference type="Proteomes" id="UP001208570">
    <property type="component" value="Unassembled WGS sequence"/>
</dbReference>
<dbReference type="AlphaFoldDB" id="A0AAD9J232"/>
<dbReference type="PROSITE" id="PS50294">
    <property type="entry name" value="WD_REPEATS_REGION"/>
    <property type="match status" value="4"/>
</dbReference>
<dbReference type="InterPro" id="IPR019775">
    <property type="entry name" value="WD40_repeat_CS"/>
</dbReference>
<dbReference type="InterPro" id="IPR001680">
    <property type="entry name" value="WD40_rpt"/>
</dbReference>
<feature type="repeat" description="WD" evidence="3">
    <location>
        <begin position="572"/>
        <end position="607"/>
    </location>
</feature>
<evidence type="ECO:0000256" key="2">
    <source>
        <dbReference type="ARBA" id="ARBA00022737"/>
    </source>
</evidence>
<dbReference type="SUPFAM" id="SSF50978">
    <property type="entry name" value="WD40 repeat-like"/>
    <property type="match status" value="1"/>
</dbReference>
<keyword evidence="1 3" id="KW-0853">WD repeat</keyword>
<dbReference type="InterPro" id="IPR020472">
    <property type="entry name" value="WD40_PAC1"/>
</dbReference>
<evidence type="ECO:0000313" key="4">
    <source>
        <dbReference type="EMBL" id="KAK2144711.1"/>
    </source>
</evidence>
<dbReference type="Pfam" id="PF00400">
    <property type="entry name" value="WD40"/>
    <property type="match status" value="7"/>
</dbReference>
<dbReference type="PANTHER" id="PTHR44464">
    <property type="entry name" value="WD REPEAT-CONTAINING PROTEIN 17"/>
    <property type="match status" value="1"/>
</dbReference>
<sequence>MSEHKKTITAISWHPRNPDLFASASTDNTVIVWNVAQQKVVTSMKNMKSPACSLGWGLHEKECVSFTSGRGPLYLWNYKIQNGFTMHKEAQNFMSDICQFRWHHKKIGKLAFGHLDGSVSLFCPGIRPQKHVLRPESLEDSDEEDPVTGLEWDPLSMEYLLVVNTYSGIRLLDSESLSVIMSFQLPSAAAQVHTLAWINSAPGMFLTGDTHVGVMRLFSVSKPTPIENIRLKKTGFHAMTVFTTTPGSGQSNNSGNSQVDNAALFSASNVSMPAATSNTSKFALPPAHALCTFLDGGVGLYDLGRRKWDFLRDLGHVETIFDCRFSPNDPNLLATASFDGTIKVWDVTTLHAVTTSAGNEGVIYCLSWAPADLNCIVAGTSKCGIFIWDFGQGKVIKRLNEHGKSSVYSVAWNQKDSRKIASAGGDGFCCVRQVDGEMVMRYKHPGPVYGCDWNPHNKDMLATGCEDKNVRVFYLATNSEQPLKVFSGHSAKVFHVRWSPLREGILCSGSDDCTIRVWDYTAESCILTLQGHNGPVRGLLWSPEIPYMLFSGSWDYSIRIWDIRDGACLDTVLDHGADVYGLTCHPSRPFCLASCSRDSTVRVWSLSPLVQPLEITIITNQPWEKSLVNPELAYVPGGPPLLVGKTSRDLRSQVEKLKDNQRDWILKHFSLLFASPEGASNLWELVDVIKGTSDALLSNKYKNGIIHMKHITKYKSAAAQEMQMVKVIRQKSSIGSPKYEEKLREAANIHIKLGNIQQYCELMVEVGEWEKALAVAPGVSMAYWKNLSERRADQLLQENSDLSVPYCVSTGNVKKLTKFFLSRGQLQDAFLVAAAANEGSIKVPNTPRSTKPVHNGISGDDQEDNHFSLLVETSEELANWLFRNGTPILAACCHLAVEDCQKAMSKLLRGGEFELAASVGLVLDNVKSLTDTGFLFLARRCERIGHWDLAVDLLKMVDDSNIPLAQLCSRCAASMTEINSLHEKKSFTLINASFQAGFPSMDDCILIADQYLSEKQIEKSVLYYLMSTTPEKGLEIGLKEVKARCSTLTWTADDVFPLLQILASVKTEKLQHHVCASHKNNLLGYCAYVGALVAARRHYDVIVGPLLSHTLDLMKRPDVDFPWSQSLISSELDAWNLKQSLLFNSGTSAPVKKEVSMTVEQQSLHNDFIRKTGTDTWLVEIGPDILSGSGLPSHSDVHLSVITSERIQAS</sequence>
<organism evidence="4 5">
    <name type="scientific">Paralvinella palmiformis</name>
    <dbReference type="NCBI Taxonomy" id="53620"/>
    <lineage>
        <taxon>Eukaryota</taxon>
        <taxon>Metazoa</taxon>
        <taxon>Spiralia</taxon>
        <taxon>Lophotrochozoa</taxon>
        <taxon>Annelida</taxon>
        <taxon>Polychaeta</taxon>
        <taxon>Sedentaria</taxon>
        <taxon>Canalipalpata</taxon>
        <taxon>Terebellida</taxon>
        <taxon>Terebelliformia</taxon>
        <taxon>Alvinellidae</taxon>
        <taxon>Paralvinella</taxon>
    </lineage>
</organism>
<dbReference type="PROSITE" id="PS50082">
    <property type="entry name" value="WD_REPEATS_2"/>
    <property type="match status" value="5"/>
</dbReference>
<dbReference type="PRINTS" id="PR00320">
    <property type="entry name" value="GPROTEINBRPT"/>
</dbReference>
<proteinExistence type="predicted"/>
<evidence type="ECO:0000256" key="1">
    <source>
        <dbReference type="ARBA" id="ARBA00022574"/>
    </source>
</evidence>
<evidence type="ECO:0000313" key="5">
    <source>
        <dbReference type="Proteomes" id="UP001208570"/>
    </source>
</evidence>
<protein>
    <recommendedName>
        <fullName evidence="6">WD repeat-containing protein 17</fullName>
    </recommendedName>
</protein>
<keyword evidence="2" id="KW-0677">Repeat</keyword>
<evidence type="ECO:0000256" key="3">
    <source>
        <dbReference type="PROSITE-ProRule" id="PRU00221"/>
    </source>
</evidence>
<dbReference type="PANTHER" id="PTHR44464:SF1">
    <property type="entry name" value="WD REPEAT-CONTAINING PROTEIN 17"/>
    <property type="match status" value="1"/>
</dbReference>
<feature type="repeat" description="WD" evidence="3">
    <location>
        <begin position="529"/>
        <end position="571"/>
    </location>
</feature>
<accession>A0AAD9J232</accession>
<dbReference type="Gene3D" id="2.130.10.10">
    <property type="entry name" value="YVTN repeat-like/Quinoprotein amine dehydrogenase"/>
    <property type="match status" value="3"/>
</dbReference>
<name>A0AAD9J232_9ANNE</name>
<dbReference type="SMART" id="SM00320">
    <property type="entry name" value="WD40"/>
    <property type="match status" value="10"/>
</dbReference>
<dbReference type="EMBL" id="JAODUP010000736">
    <property type="protein sequence ID" value="KAK2144711.1"/>
    <property type="molecule type" value="Genomic_DNA"/>
</dbReference>
<dbReference type="InterPro" id="IPR015943">
    <property type="entry name" value="WD40/YVTN_repeat-like_dom_sf"/>
</dbReference>
<reference evidence="4" key="1">
    <citation type="journal article" date="2023" name="Mol. Biol. Evol.">
        <title>Third-Generation Sequencing Reveals the Adaptive Role of the Epigenome in Three Deep-Sea Polychaetes.</title>
        <authorList>
            <person name="Perez M."/>
            <person name="Aroh O."/>
            <person name="Sun Y."/>
            <person name="Lan Y."/>
            <person name="Juniper S.K."/>
            <person name="Young C.R."/>
            <person name="Angers B."/>
            <person name="Qian P.Y."/>
        </authorList>
    </citation>
    <scope>NUCLEOTIDE SEQUENCE</scope>
    <source>
        <strain evidence="4">P08H-3</strain>
    </source>
</reference>